<dbReference type="RefSeq" id="XP_002671875.1">
    <property type="nucleotide sequence ID" value="XM_002671829.1"/>
</dbReference>
<dbReference type="EMBL" id="GG738902">
    <property type="protein sequence ID" value="EFC39131.1"/>
    <property type="molecule type" value="Genomic_DNA"/>
</dbReference>
<keyword evidence="3" id="KW-0648">Protein biosynthesis</keyword>
<dbReference type="VEuPathDB" id="AmoebaDB:NAEGRDRAFT_59345"/>
<dbReference type="Pfam" id="PF02854">
    <property type="entry name" value="MIF4G"/>
    <property type="match status" value="1"/>
</dbReference>
<proteinExistence type="inferred from homology"/>
<feature type="compositionally biased region" description="Basic and acidic residues" evidence="5">
    <location>
        <begin position="272"/>
        <end position="289"/>
    </location>
</feature>
<feature type="coiled-coil region" evidence="4">
    <location>
        <begin position="991"/>
        <end position="1018"/>
    </location>
</feature>
<feature type="domain" description="MI" evidence="6">
    <location>
        <begin position="839"/>
        <end position="965"/>
    </location>
</feature>
<organism evidence="8">
    <name type="scientific">Naegleria gruberi</name>
    <name type="common">Amoeba</name>
    <dbReference type="NCBI Taxonomy" id="5762"/>
    <lineage>
        <taxon>Eukaryota</taxon>
        <taxon>Discoba</taxon>
        <taxon>Heterolobosea</taxon>
        <taxon>Tetramitia</taxon>
        <taxon>Eutetramitia</taxon>
        <taxon>Vahlkampfiidae</taxon>
        <taxon>Naegleria</taxon>
    </lineage>
</organism>
<accession>D2VVM5</accession>
<dbReference type="PROSITE" id="PS51366">
    <property type="entry name" value="MI"/>
    <property type="match status" value="1"/>
</dbReference>
<keyword evidence="2" id="KW-0396">Initiation factor</keyword>
<feature type="region of interest" description="Disordered" evidence="5">
    <location>
        <begin position="396"/>
        <end position="466"/>
    </location>
</feature>
<dbReference type="OrthoDB" id="514777at2759"/>
<reference evidence="7 8" key="1">
    <citation type="journal article" date="2010" name="Cell">
        <title>The genome of Naegleria gruberi illuminates early eukaryotic versatility.</title>
        <authorList>
            <person name="Fritz-Laylin L.K."/>
            <person name="Prochnik S.E."/>
            <person name="Ginger M.L."/>
            <person name="Dacks J.B."/>
            <person name="Carpenter M.L."/>
            <person name="Field M.C."/>
            <person name="Kuo A."/>
            <person name="Paredez A."/>
            <person name="Chapman J."/>
            <person name="Pham J."/>
            <person name="Shu S."/>
            <person name="Neupane R."/>
            <person name="Cipriano M."/>
            <person name="Mancuso J."/>
            <person name="Tu H."/>
            <person name="Salamov A."/>
            <person name="Lindquist E."/>
            <person name="Shapiro H."/>
            <person name="Lucas S."/>
            <person name="Grigoriev I.V."/>
            <person name="Cande W.Z."/>
            <person name="Fulton C."/>
            <person name="Rokhsar D.S."/>
            <person name="Dawson S.C."/>
        </authorList>
    </citation>
    <scope>NUCLEOTIDE SEQUENCE [LARGE SCALE GENOMIC DNA]</scope>
    <source>
        <strain evidence="7 8">NEG-M</strain>
    </source>
</reference>
<dbReference type="PANTHER" id="PTHR23253:SF9">
    <property type="entry name" value="EUKARYOTIC TRANSLATION INITIATION FACTOR 4 GAMMA 2"/>
    <property type="match status" value="1"/>
</dbReference>
<dbReference type="AlphaFoldDB" id="D2VVM5"/>
<evidence type="ECO:0000256" key="1">
    <source>
        <dbReference type="ARBA" id="ARBA00005775"/>
    </source>
</evidence>
<feature type="compositionally biased region" description="Polar residues" evidence="5">
    <location>
        <begin position="104"/>
        <end position="117"/>
    </location>
</feature>
<sequence>MSTHNNQNNSKPSSGNSKGGYQSSSASSHSQGASHHQPRGGSSSGRGGSRGGGNRGGSSNNRGGRGGGRGGYQGSSNQSYQSNNNTNTNTTYTPPANYEPPVVVQQSYNNPSLNSVRNADIGNHIQRTASAPPAISEHTPQHNHSKIPEHKTYVKNTYPQHQQPIFYPQMQPAMGYPIPPVGYPPYGYPSSEPKSTTSSEIVKPARSSKIVIADPKSGKEVNILDDKSSNETASTTEATTTSTTTTPVTISTTTETTETATTTATTEPIVEEAPKQTEEATPVEEKQTELETPQTPISEYTETPTTLEGEETFDNSKSSDIDEDKVIKEDPSEIDGMEDSSEEEEEEGETEPSSKVYSRDYLLKFRDVCTEAPEKLKGMGEIFLISKGASSSMAMAGGFNKGGQGRGGGRGGGQGGRGGTTRGGASSRGGRGGFENNRGGARGGKGATNRKQGSYEKLSKSQNALKLSKDKPEDEVIVDEVKFILNRLTPENYERLKIEFLNACIKKPGDEAVLNGIIDQIFIFAINLQNFSALYAKLCADLSNELKERIGEENTKQFKRLLLNKCQKEFENEKKEELEKAAQVGLSPEEVEEKEFLLRKKKVGNMIFIGELYLQDMLSEKIMHEVIKRLLVNPTPYPSSDDIELLCRLLTTIGSKLDHEKSKKYVNYYFGKMETLAQDKDNLASRLRFMLRDVIDMRINNWVARIEKTKATKTRQEARDDAVKQQMDQIKKIEKHHHNRKTTVKTKTVYNNNNNNNNNKQSGLQAERYRKMDAKKTLAPGGGNLITKAPSPTQSKKDLNSFSLLEDEEEKEPVSEEEEEEVIEEVEVVPEETEEQIKETTEKTKRIINNFFEEGEIEDTIETITKENLFKSHHFAKTLALCACENSRDAELSDCVKLCKRLTQGAEPLVTETVFVDGLISYLLSSVQEETYVDIPELFPYTGKLFGRLLFEKVLPFNCLYDILVTVVLDEDAPLQEEHAFDILKNVFASVKSECELNDDLKKILANYEDELENHLVLSEVEAGKHLVNSVMDIMNVLKPNGDYYSKFCELVEENCYGCFEPSVFFNKKINEKEEVDDYINLLSIEQIISGILNSSLHEDPVQNVESFQALLKDQVKEKLEDGDEITILGISQYACFIRNKFESIKPLLTQLVDMGLLTPKHYEQYKSGELAEEIDQPGYDEVKGFL</sequence>
<dbReference type="InterPro" id="IPR003891">
    <property type="entry name" value="Initiation_fac_eIF4g_MI"/>
</dbReference>
<evidence type="ECO:0000256" key="3">
    <source>
        <dbReference type="ARBA" id="ARBA00022917"/>
    </source>
</evidence>
<feature type="region of interest" description="Disordered" evidence="5">
    <location>
        <begin position="187"/>
        <end position="360"/>
    </location>
</feature>
<dbReference type="Gene3D" id="1.25.40.180">
    <property type="match status" value="2"/>
</dbReference>
<dbReference type="InterPro" id="IPR003890">
    <property type="entry name" value="MIF4G-like_typ-3"/>
</dbReference>
<feature type="compositionally biased region" description="Gly residues" evidence="5">
    <location>
        <begin position="42"/>
        <end position="56"/>
    </location>
</feature>
<feature type="compositionally biased region" description="Low complexity" evidence="5">
    <location>
        <begin position="188"/>
        <end position="200"/>
    </location>
</feature>
<evidence type="ECO:0000313" key="7">
    <source>
        <dbReference type="EMBL" id="EFC39131.1"/>
    </source>
</evidence>
<feature type="compositionally biased region" description="Basic and acidic residues" evidence="5">
    <location>
        <begin position="216"/>
        <end position="229"/>
    </location>
</feature>
<feature type="compositionally biased region" description="Low complexity" evidence="5">
    <location>
        <begin position="1"/>
        <end position="41"/>
    </location>
</feature>
<dbReference type="Proteomes" id="UP000006671">
    <property type="component" value="Unassembled WGS sequence"/>
</dbReference>
<feature type="compositionally biased region" description="Low complexity" evidence="5">
    <location>
        <begin position="74"/>
        <end position="101"/>
    </location>
</feature>
<evidence type="ECO:0000256" key="5">
    <source>
        <dbReference type="SAM" id="MobiDB-lite"/>
    </source>
</evidence>
<dbReference type="GeneID" id="8858104"/>
<gene>
    <name evidence="7" type="ORF">NAEGRDRAFT_59345</name>
</gene>
<dbReference type="SUPFAM" id="SSF48371">
    <property type="entry name" value="ARM repeat"/>
    <property type="match status" value="2"/>
</dbReference>
<evidence type="ECO:0000256" key="2">
    <source>
        <dbReference type="ARBA" id="ARBA00022540"/>
    </source>
</evidence>
<evidence type="ECO:0000259" key="6">
    <source>
        <dbReference type="PROSITE" id="PS51366"/>
    </source>
</evidence>
<feature type="region of interest" description="Disordered" evidence="5">
    <location>
        <begin position="1"/>
        <end position="117"/>
    </location>
</feature>
<feature type="compositionally biased region" description="Low complexity" evidence="5">
    <location>
        <begin position="231"/>
        <end position="268"/>
    </location>
</feature>
<keyword evidence="4" id="KW-0175">Coiled coil</keyword>
<dbReference type="PANTHER" id="PTHR23253">
    <property type="entry name" value="EUKARYOTIC TRANSLATION INITIATION FACTOR 4 GAMMA"/>
    <property type="match status" value="1"/>
</dbReference>
<feature type="compositionally biased region" description="Gly residues" evidence="5">
    <location>
        <begin position="63"/>
        <end position="73"/>
    </location>
</feature>
<dbReference type="SMART" id="SM00543">
    <property type="entry name" value="MIF4G"/>
    <property type="match status" value="1"/>
</dbReference>
<dbReference type="OMA" id="GEYCTAN"/>
<protein>
    <submittedName>
        <fullName evidence="7">Predicted protein</fullName>
    </submittedName>
</protein>
<dbReference type="InParanoid" id="D2VVM5"/>
<evidence type="ECO:0000256" key="4">
    <source>
        <dbReference type="SAM" id="Coils"/>
    </source>
</evidence>
<comment type="similarity">
    <text evidence="1">Belongs to the eukaryotic initiation factor 4G family.</text>
</comment>
<feature type="compositionally biased region" description="Acidic residues" evidence="5">
    <location>
        <begin position="332"/>
        <end position="350"/>
    </location>
</feature>
<dbReference type="GO" id="GO:0003729">
    <property type="term" value="F:mRNA binding"/>
    <property type="evidence" value="ECO:0007669"/>
    <property type="project" value="TreeGrafter"/>
</dbReference>
<dbReference type="STRING" id="5762.D2VVM5"/>
<feature type="compositionally biased region" description="Gly residues" evidence="5">
    <location>
        <begin position="399"/>
        <end position="433"/>
    </location>
</feature>
<feature type="compositionally biased region" description="Basic and acidic residues" evidence="5">
    <location>
        <begin position="317"/>
        <end position="331"/>
    </location>
</feature>
<dbReference type="eggNOG" id="KOG0401">
    <property type="taxonomic scope" value="Eukaryota"/>
</dbReference>
<dbReference type="GO" id="GO:0016281">
    <property type="term" value="C:eukaryotic translation initiation factor 4F complex"/>
    <property type="evidence" value="ECO:0007669"/>
    <property type="project" value="TreeGrafter"/>
</dbReference>
<name>D2VVM5_NAEGR</name>
<feature type="compositionally biased region" description="Acidic residues" evidence="5">
    <location>
        <begin position="805"/>
        <end position="834"/>
    </location>
</feature>
<dbReference type="GO" id="GO:0003743">
    <property type="term" value="F:translation initiation factor activity"/>
    <property type="evidence" value="ECO:0007669"/>
    <property type="project" value="UniProtKB-KW"/>
</dbReference>
<dbReference type="KEGG" id="ngr:NAEGRDRAFT_59345"/>
<dbReference type="InterPro" id="IPR016024">
    <property type="entry name" value="ARM-type_fold"/>
</dbReference>
<keyword evidence="8" id="KW-1185">Reference proteome</keyword>
<evidence type="ECO:0000313" key="8">
    <source>
        <dbReference type="Proteomes" id="UP000006671"/>
    </source>
</evidence>
<feature type="region of interest" description="Disordered" evidence="5">
    <location>
        <begin position="777"/>
        <end position="840"/>
    </location>
</feature>